<feature type="compositionally biased region" description="Polar residues" evidence="1">
    <location>
        <begin position="31"/>
        <end position="41"/>
    </location>
</feature>
<evidence type="ECO:0000313" key="3">
    <source>
        <dbReference type="Proteomes" id="UP000769157"/>
    </source>
</evidence>
<dbReference type="GeneID" id="70236006"/>
<protein>
    <submittedName>
        <fullName evidence="2">Uncharacterized protein</fullName>
    </submittedName>
</protein>
<organism evidence="2 3">
    <name type="scientific">Ogataea philodendri</name>
    <dbReference type="NCBI Taxonomy" id="1378263"/>
    <lineage>
        <taxon>Eukaryota</taxon>
        <taxon>Fungi</taxon>
        <taxon>Dikarya</taxon>
        <taxon>Ascomycota</taxon>
        <taxon>Saccharomycotina</taxon>
        <taxon>Pichiomycetes</taxon>
        <taxon>Pichiales</taxon>
        <taxon>Pichiaceae</taxon>
        <taxon>Ogataea</taxon>
    </lineage>
</organism>
<reference evidence="2" key="1">
    <citation type="journal article" date="2021" name="Open Biol.">
        <title>Shared evolutionary footprints suggest mitochondrial oxidative damage underlies multiple complex I losses in fungi.</title>
        <authorList>
            <person name="Schikora-Tamarit M.A."/>
            <person name="Marcet-Houben M."/>
            <person name="Nosek J."/>
            <person name="Gabaldon T."/>
        </authorList>
    </citation>
    <scope>NUCLEOTIDE SEQUENCE</scope>
    <source>
        <strain evidence="2">CBS6075</strain>
    </source>
</reference>
<comment type="caution">
    <text evidence="2">The sequence shown here is derived from an EMBL/GenBank/DDBJ whole genome shotgun (WGS) entry which is preliminary data.</text>
</comment>
<gene>
    <name evidence="2" type="ORF">OGAPHI_004041</name>
</gene>
<feature type="region of interest" description="Disordered" evidence="1">
    <location>
        <begin position="31"/>
        <end position="56"/>
    </location>
</feature>
<evidence type="ECO:0000313" key="2">
    <source>
        <dbReference type="EMBL" id="KAH3665853.1"/>
    </source>
</evidence>
<dbReference type="EMBL" id="JAEUBE010000295">
    <property type="protein sequence ID" value="KAH3665853.1"/>
    <property type="molecule type" value="Genomic_DNA"/>
</dbReference>
<reference evidence="2" key="2">
    <citation type="submission" date="2021-01" db="EMBL/GenBank/DDBJ databases">
        <authorList>
            <person name="Schikora-Tamarit M.A."/>
        </authorList>
    </citation>
    <scope>NUCLEOTIDE SEQUENCE</scope>
    <source>
        <strain evidence="2">CBS6075</strain>
    </source>
</reference>
<accession>A0A9P8T4D9</accession>
<sequence length="80" mass="8907">MSTAPFGPLTVTSLFSFMDFAPLGTYFGTSRSMNSNSTCGANDTGEDPTCDNTGRKVENRRRKDMVMKNDEFLISCWCMD</sequence>
<evidence type="ECO:0000256" key="1">
    <source>
        <dbReference type="SAM" id="MobiDB-lite"/>
    </source>
</evidence>
<proteinExistence type="predicted"/>
<dbReference type="RefSeq" id="XP_046061057.1">
    <property type="nucleotide sequence ID" value="XM_046205077.1"/>
</dbReference>
<dbReference type="AlphaFoldDB" id="A0A9P8T4D9"/>
<dbReference type="Proteomes" id="UP000769157">
    <property type="component" value="Unassembled WGS sequence"/>
</dbReference>
<keyword evidence="3" id="KW-1185">Reference proteome</keyword>
<name>A0A9P8T4D9_9ASCO</name>